<name>A0A396YT53_9LEPT</name>
<accession>A0A396YT53</accession>
<feature type="region of interest" description="Disordered" evidence="1">
    <location>
        <begin position="37"/>
        <end position="62"/>
    </location>
</feature>
<comment type="caution">
    <text evidence="2">The sequence shown here is derived from an EMBL/GenBank/DDBJ whole genome shotgun (WGS) entry which is preliminary data.</text>
</comment>
<dbReference type="Proteomes" id="UP000265798">
    <property type="component" value="Unassembled WGS sequence"/>
</dbReference>
<proteinExistence type="predicted"/>
<evidence type="ECO:0000313" key="3">
    <source>
        <dbReference type="Proteomes" id="UP000265798"/>
    </source>
</evidence>
<dbReference type="AlphaFoldDB" id="A0A396YT53"/>
<protein>
    <submittedName>
        <fullName evidence="2">Uncharacterized protein</fullName>
    </submittedName>
</protein>
<sequence>MKVAINTVGSNGFGKSVTLEFGNKRIGLILILISNHPTKNREGDDKPFVGKQGCPQRRDRPSIRKVLEHSRLYDL</sequence>
<feature type="compositionally biased region" description="Basic and acidic residues" evidence="1">
    <location>
        <begin position="39"/>
        <end position="48"/>
    </location>
</feature>
<dbReference type="EMBL" id="QHCT01000007">
    <property type="protein sequence ID" value="RHX85755.1"/>
    <property type="molecule type" value="Genomic_DNA"/>
</dbReference>
<reference evidence="3" key="1">
    <citation type="submission" date="2018-05" db="EMBL/GenBank/DDBJ databases">
        <title>Leptospira yasudae sp. nov. and Leptospira stimsonii sp. nov., two pathogenic species of the genus Leptospira isolated from environmental sources.</title>
        <authorList>
            <person name="Casanovas-Massana A."/>
            <person name="Hamond C."/>
            <person name="Santos L.A."/>
            <person name="Hacker K.P."/>
            <person name="Balassiano I."/>
            <person name="Medeiros M.A."/>
            <person name="Reis M.G."/>
            <person name="Ko A.I."/>
            <person name="Wunder E.A."/>
        </authorList>
    </citation>
    <scope>NUCLEOTIDE SEQUENCE [LARGE SCALE GENOMIC DNA]</scope>
    <source>
        <strain evidence="3">Yale</strain>
    </source>
</reference>
<organism evidence="2 3">
    <name type="scientific">Leptospira stimsonii</name>
    <dbReference type="NCBI Taxonomy" id="2202203"/>
    <lineage>
        <taxon>Bacteria</taxon>
        <taxon>Pseudomonadati</taxon>
        <taxon>Spirochaetota</taxon>
        <taxon>Spirochaetia</taxon>
        <taxon>Leptospirales</taxon>
        <taxon>Leptospiraceae</taxon>
        <taxon>Leptospira</taxon>
    </lineage>
</organism>
<evidence type="ECO:0000256" key="1">
    <source>
        <dbReference type="SAM" id="MobiDB-lite"/>
    </source>
</evidence>
<gene>
    <name evidence="2" type="ORF">DLM75_19710</name>
</gene>
<evidence type="ECO:0000313" key="2">
    <source>
        <dbReference type="EMBL" id="RHX85755.1"/>
    </source>
</evidence>